<evidence type="ECO:0000256" key="4">
    <source>
        <dbReference type="ARBA" id="ARBA00023002"/>
    </source>
</evidence>
<dbReference type="InterPro" id="IPR036188">
    <property type="entry name" value="FAD/NAD-bd_sf"/>
</dbReference>
<feature type="non-terminal residue" evidence="8">
    <location>
        <position position="250"/>
    </location>
</feature>
<evidence type="ECO:0000313" key="8">
    <source>
        <dbReference type="EMBL" id="KAB2568589.1"/>
    </source>
</evidence>
<keyword evidence="4" id="KW-0560">Oxidoreductase</keyword>
<evidence type="ECO:0000313" key="9">
    <source>
        <dbReference type="Proteomes" id="UP000325902"/>
    </source>
</evidence>
<proteinExistence type="inferred from homology"/>
<dbReference type="OrthoDB" id="9993796at2759"/>
<dbReference type="Proteomes" id="UP000325902">
    <property type="component" value="Unassembled WGS sequence"/>
</dbReference>
<dbReference type="EMBL" id="VCHE01000345">
    <property type="protein sequence ID" value="KAB2568589.1"/>
    <property type="molecule type" value="Genomic_DNA"/>
</dbReference>
<keyword evidence="9" id="KW-1185">Reference proteome</keyword>
<dbReference type="InterPro" id="IPR050493">
    <property type="entry name" value="FAD-dep_Monooxygenase_BioMet"/>
</dbReference>
<reference evidence="8 9" key="1">
    <citation type="journal article" date="2019" name="Sci. Rep.">
        <title>A multi-omics analysis of the grapevine pathogen Lasiodiplodia theobromae reveals that temperature affects the expression of virulence- and pathogenicity-related genes.</title>
        <authorList>
            <person name="Felix C."/>
            <person name="Meneses R."/>
            <person name="Goncalves M.F.M."/>
            <person name="Tilleman L."/>
            <person name="Duarte A.S."/>
            <person name="Jorrin-Novo J.V."/>
            <person name="Van de Peer Y."/>
            <person name="Deforce D."/>
            <person name="Van Nieuwerburgh F."/>
            <person name="Esteves A.C."/>
            <person name="Alves A."/>
        </authorList>
    </citation>
    <scope>NUCLEOTIDE SEQUENCE [LARGE SCALE GENOMIC DNA]</scope>
    <source>
        <strain evidence="8 9">LA-SOL3</strain>
    </source>
</reference>
<gene>
    <name evidence="8" type="primary">aspB_2</name>
    <name evidence="8" type="ORF">DBV05_g12732</name>
</gene>
<organism evidence="8 9">
    <name type="scientific">Lasiodiplodia theobromae</name>
    <dbReference type="NCBI Taxonomy" id="45133"/>
    <lineage>
        <taxon>Eukaryota</taxon>
        <taxon>Fungi</taxon>
        <taxon>Dikarya</taxon>
        <taxon>Ascomycota</taxon>
        <taxon>Pezizomycotina</taxon>
        <taxon>Dothideomycetes</taxon>
        <taxon>Dothideomycetes incertae sedis</taxon>
        <taxon>Botryosphaeriales</taxon>
        <taxon>Botryosphaeriaceae</taxon>
        <taxon>Lasiodiplodia</taxon>
    </lineage>
</organism>
<dbReference type="Gene3D" id="3.50.50.60">
    <property type="entry name" value="FAD/NAD(P)-binding domain"/>
    <property type="match status" value="1"/>
</dbReference>
<evidence type="ECO:0000256" key="3">
    <source>
        <dbReference type="ARBA" id="ARBA00022827"/>
    </source>
</evidence>
<dbReference type="PRINTS" id="PR00420">
    <property type="entry name" value="RNGMNOXGNASE"/>
</dbReference>
<keyword evidence="3" id="KW-0274">FAD</keyword>
<dbReference type="GO" id="GO:0004497">
    <property type="term" value="F:monooxygenase activity"/>
    <property type="evidence" value="ECO:0007669"/>
    <property type="project" value="UniProtKB-KW"/>
</dbReference>
<dbReference type="Pfam" id="PF01494">
    <property type="entry name" value="FAD_binding_3"/>
    <property type="match status" value="1"/>
</dbReference>
<dbReference type="InterPro" id="IPR002938">
    <property type="entry name" value="FAD-bd"/>
</dbReference>
<feature type="compositionally biased region" description="Pro residues" evidence="6">
    <location>
        <begin position="233"/>
        <end position="250"/>
    </location>
</feature>
<feature type="region of interest" description="Disordered" evidence="6">
    <location>
        <begin position="221"/>
        <end position="250"/>
    </location>
</feature>
<keyword evidence="5 8" id="KW-0503">Monooxygenase</keyword>
<dbReference type="AlphaFoldDB" id="A0A5N5CTB7"/>
<comment type="caution">
    <text evidence="8">The sequence shown here is derived from an EMBL/GenBank/DDBJ whole genome shotgun (WGS) entry which is preliminary data.</text>
</comment>
<evidence type="ECO:0000256" key="6">
    <source>
        <dbReference type="SAM" id="MobiDB-lite"/>
    </source>
</evidence>
<evidence type="ECO:0000256" key="1">
    <source>
        <dbReference type="ARBA" id="ARBA00007992"/>
    </source>
</evidence>
<accession>A0A5N5CTB7</accession>
<protein>
    <submittedName>
        <fullName evidence="8">Asperlicin C monooxygenase</fullName>
    </submittedName>
</protein>
<dbReference type="SUPFAM" id="SSF51905">
    <property type="entry name" value="FAD/NAD(P)-binding domain"/>
    <property type="match status" value="1"/>
</dbReference>
<feature type="domain" description="FAD-binding" evidence="7">
    <location>
        <begin position="10"/>
        <end position="183"/>
    </location>
</feature>
<evidence type="ECO:0000256" key="2">
    <source>
        <dbReference type="ARBA" id="ARBA00022630"/>
    </source>
</evidence>
<comment type="similarity">
    <text evidence="1">Belongs to the paxM FAD-dependent monooxygenase family.</text>
</comment>
<keyword evidence="2" id="KW-0285">Flavoprotein</keyword>
<sequence length="250" mass="27516">MTTPSPQKPTTVLIIGAGFAGLTAAIECVRHGHSVTVLESFTELKPLGDIISFGHNAGRVFRRWPGVEAALDPLCHRSKELVFNRWDGEHVLTQVWEEEELERAGGKKFNGQRGEIHGVVWEYAVSLGVEIRLGERVVEYFEDEREAGVVVEVDGGQGKKQERKRYTADAVLAADGVRSTARTIVLGQEDKPKSSGYAIWRAWFPSDDLAKNPLTKHLVENGDTHTGWLGTPPLLPLPPPQHPPPPSPTP</sequence>
<dbReference type="PANTHER" id="PTHR13789:SF236">
    <property type="entry name" value="MONOOXYGENASE, PUTATIVE (AFU_ORTHOLOGUE AFUA_6G12060)-RELATED"/>
    <property type="match status" value="1"/>
</dbReference>
<name>A0A5N5CTB7_9PEZI</name>
<evidence type="ECO:0000256" key="5">
    <source>
        <dbReference type="ARBA" id="ARBA00023033"/>
    </source>
</evidence>
<dbReference type="GO" id="GO:0071949">
    <property type="term" value="F:FAD binding"/>
    <property type="evidence" value="ECO:0007669"/>
    <property type="project" value="InterPro"/>
</dbReference>
<dbReference type="PANTHER" id="PTHR13789">
    <property type="entry name" value="MONOOXYGENASE"/>
    <property type="match status" value="1"/>
</dbReference>
<evidence type="ECO:0000259" key="7">
    <source>
        <dbReference type="Pfam" id="PF01494"/>
    </source>
</evidence>